<protein>
    <submittedName>
        <fullName evidence="2">SAM-dependent methyltransferase</fullName>
    </submittedName>
</protein>
<feature type="domain" description="Methyltransferase type 11" evidence="1">
    <location>
        <begin position="40"/>
        <end position="137"/>
    </location>
</feature>
<dbReference type="CDD" id="cd02440">
    <property type="entry name" value="AdoMet_MTases"/>
    <property type="match status" value="1"/>
</dbReference>
<dbReference type="InterPro" id="IPR029063">
    <property type="entry name" value="SAM-dependent_MTases_sf"/>
</dbReference>
<sequence length="208" mass="22711">MSEVKQHWEERYAERDRIWSGRVNPWLADVAEPLPAGRALDLGCGEGGDTLWLAERGWQVVGVDISDTALGRAAEETARRGLTDRVHLVQMNLSESFPDGTFDLVSAQFLQSMVHLDRERIFAAAARAVAPGGLLIVVDHGAAPPWAPQHILDHVFPGVDEVFAAIDLGPGRWERLRVGSVERDAVGPDGQPGVLVDNLIVVKRLSTD</sequence>
<dbReference type="EMBL" id="JACHVU010000010">
    <property type="protein sequence ID" value="MBB2992485.1"/>
    <property type="molecule type" value="Genomic_DNA"/>
</dbReference>
<reference evidence="2 3" key="1">
    <citation type="submission" date="2020-08" db="EMBL/GenBank/DDBJ databases">
        <title>The Agave Microbiome: Exploring the role of microbial communities in plant adaptations to desert environments.</title>
        <authorList>
            <person name="Partida-Martinez L.P."/>
        </authorList>
    </citation>
    <scope>NUCLEOTIDE SEQUENCE [LARGE SCALE GENOMIC DNA]</scope>
    <source>
        <strain evidence="2 3">AT2.18</strain>
    </source>
</reference>
<dbReference type="Pfam" id="PF08241">
    <property type="entry name" value="Methyltransf_11"/>
    <property type="match status" value="1"/>
</dbReference>
<dbReference type="Gene3D" id="3.40.50.150">
    <property type="entry name" value="Vaccinia Virus protein VP39"/>
    <property type="match status" value="1"/>
</dbReference>
<proteinExistence type="predicted"/>
<evidence type="ECO:0000313" key="2">
    <source>
        <dbReference type="EMBL" id="MBB2992485.1"/>
    </source>
</evidence>
<dbReference type="Proteomes" id="UP000550501">
    <property type="component" value="Unassembled WGS sequence"/>
</dbReference>
<keyword evidence="3" id="KW-1185">Reference proteome</keyword>
<dbReference type="RefSeq" id="WP_396888485.1">
    <property type="nucleotide sequence ID" value="NZ_JACHVU010000010.1"/>
</dbReference>
<gene>
    <name evidence="2" type="ORF">FHR72_003986</name>
</gene>
<keyword evidence="2" id="KW-0808">Transferase</keyword>
<keyword evidence="2" id="KW-0489">Methyltransferase</keyword>
<evidence type="ECO:0000259" key="1">
    <source>
        <dbReference type="Pfam" id="PF08241"/>
    </source>
</evidence>
<accession>A0A839QDB5</accession>
<dbReference type="InterPro" id="IPR013216">
    <property type="entry name" value="Methyltransf_11"/>
</dbReference>
<dbReference type="AlphaFoldDB" id="A0A839QDB5"/>
<dbReference type="GO" id="GO:0032259">
    <property type="term" value="P:methylation"/>
    <property type="evidence" value="ECO:0007669"/>
    <property type="project" value="UniProtKB-KW"/>
</dbReference>
<evidence type="ECO:0000313" key="3">
    <source>
        <dbReference type="Proteomes" id="UP000550501"/>
    </source>
</evidence>
<name>A0A839QDB5_MYCIR</name>
<comment type="caution">
    <text evidence="2">The sequence shown here is derived from an EMBL/GenBank/DDBJ whole genome shotgun (WGS) entry which is preliminary data.</text>
</comment>
<dbReference type="SUPFAM" id="SSF53335">
    <property type="entry name" value="S-adenosyl-L-methionine-dependent methyltransferases"/>
    <property type="match status" value="1"/>
</dbReference>
<dbReference type="GO" id="GO:0008757">
    <property type="term" value="F:S-adenosylmethionine-dependent methyltransferase activity"/>
    <property type="evidence" value="ECO:0007669"/>
    <property type="project" value="InterPro"/>
</dbReference>
<organism evidence="2 3">
    <name type="scientific">Mycolicibacterium iranicum</name>
    <name type="common">Mycobacterium iranicum</name>
    <dbReference type="NCBI Taxonomy" id="912594"/>
    <lineage>
        <taxon>Bacteria</taxon>
        <taxon>Bacillati</taxon>
        <taxon>Actinomycetota</taxon>
        <taxon>Actinomycetes</taxon>
        <taxon>Mycobacteriales</taxon>
        <taxon>Mycobacteriaceae</taxon>
        <taxon>Mycolicibacterium</taxon>
    </lineage>
</organism>
<dbReference type="PANTHER" id="PTHR43861">
    <property type="entry name" value="TRANS-ACONITATE 2-METHYLTRANSFERASE-RELATED"/>
    <property type="match status" value="1"/>
</dbReference>